<proteinExistence type="inferred from homology"/>
<dbReference type="GO" id="GO:0004497">
    <property type="term" value="F:monooxygenase activity"/>
    <property type="evidence" value="ECO:0007669"/>
    <property type="project" value="UniProtKB-KW"/>
</dbReference>
<dbReference type="Pfam" id="PF00067">
    <property type="entry name" value="p450"/>
    <property type="match status" value="1"/>
</dbReference>
<sequence>MQDEQQNRAIKRAVGGAFLARNVLDYEPALDLTADALIERIQKLPSFNLYDMLQSFQLDFLFKIAFSESPGHLKHGDDVLGLAKVGNKRVKHWFTWQPVPRLEHAIFHSRIWTRCFVRPSKWIPMGNARLEARLSSPKNSPSKNDLLQKYIDASRRHSDIIRPETVSSLVNSTISAGADTTAGTMTTILYFLLRNPESLNRLLQELQGARLSSPPRYSEVSNLPYLDAVIKEALRLHPPLSVPLERIVPEEGCVLSGIFLPPGTVVGCLGKLVHMDQRYFGHSPDQFRPDRWIKADGASRQAMDRGFLSWGSGNRVCLGRYIAELEIKKVIPLLLLGFNVSSWYLPIRNEF</sequence>
<dbReference type="InterPro" id="IPR050121">
    <property type="entry name" value="Cytochrome_P450_monoxygenase"/>
</dbReference>
<evidence type="ECO:0000313" key="10">
    <source>
        <dbReference type="Proteomes" id="UP000829685"/>
    </source>
</evidence>
<dbReference type="InterPro" id="IPR002403">
    <property type="entry name" value="Cyt_P450_E_grp-IV"/>
</dbReference>
<dbReference type="Proteomes" id="UP000829685">
    <property type="component" value="Unassembled WGS sequence"/>
</dbReference>
<gene>
    <name evidence="9" type="ORF">JX265_008348</name>
</gene>
<keyword evidence="10" id="KW-1185">Reference proteome</keyword>
<dbReference type="PRINTS" id="PR00385">
    <property type="entry name" value="P450"/>
</dbReference>
<keyword evidence="5 7" id="KW-0408">Iron</keyword>
<reference evidence="9" key="1">
    <citation type="submission" date="2021-03" db="EMBL/GenBank/DDBJ databases">
        <title>Revisited historic fungal species revealed as producer of novel bioactive compounds through whole genome sequencing and comparative genomics.</title>
        <authorList>
            <person name="Vignolle G.A."/>
            <person name="Hochenegger N."/>
            <person name="Mach R.L."/>
            <person name="Mach-Aigner A.R."/>
            <person name="Javad Rahimi M."/>
            <person name="Salim K.A."/>
            <person name="Chan C.M."/>
            <person name="Lim L.B.L."/>
            <person name="Cai F."/>
            <person name="Druzhinina I.S."/>
            <person name="U'Ren J.M."/>
            <person name="Derntl C."/>
        </authorList>
    </citation>
    <scope>NUCLEOTIDE SEQUENCE</scope>
    <source>
        <strain evidence="9">TUCIM 5799</strain>
    </source>
</reference>
<keyword evidence="6 8" id="KW-0503">Monooxygenase</keyword>
<dbReference type="InterPro" id="IPR036396">
    <property type="entry name" value="Cyt_P450_sf"/>
</dbReference>
<comment type="caution">
    <text evidence="9">The sequence shown here is derived from an EMBL/GenBank/DDBJ whole genome shotgun (WGS) entry which is preliminary data.</text>
</comment>
<comment type="similarity">
    <text evidence="2 8">Belongs to the cytochrome P450 family.</text>
</comment>
<dbReference type="Gene3D" id="1.10.630.10">
    <property type="entry name" value="Cytochrome P450"/>
    <property type="match status" value="1"/>
</dbReference>
<evidence type="ECO:0000256" key="1">
    <source>
        <dbReference type="ARBA" id="ARBA00001971"/>
    </source>
</evidence>
<keyword evidence="3 7" id="KW-0349">Heme</keyword>
<evidence type="ECO:0000313" key="9">
    <source>
        <dbReference type="EMBL" id="KAI1864624.1"/>
    </source>
</evidence>
<dbReference type="GO" id="GO:0005506">
    <property type="term" value="F:iron ion binding"/>
    <property type="evidence" value="ECO:0007669"/>
    <property type="project" value="InterPro"/>
</dbReference>
<evidence type="ECO:0008006" key="11">
    <source>
        <dbReference type="Google" id="ProtNLM"/>
    </source>
</evidence>
<dbReference type="GO" id="GO:0020037">
    <property type="term" value="F:heme binding"/>
    <property type="evidence" value="ECO:0007669"/>
    <property type="project" value="InterPro"/>
</dbReference>
<organism evidence="9 10">
    <name type="scientific">Neoarthrinium moseri</name>
    <dbReference type="NCBI Taxonomy" id="1658444"/>
    <lineage>
        <taxon>Eukaryota</taxon>
        <taxon>Fungi</taxon>
        <taxon>Dikarya</taxon>
        <taxon>Ascomycota</taxon>
        <taxon>Pezizomycotina</taxon>
        <taxon>Sordariomycetes</taxon>
        <taxon>Xylariomycetidae</taxon>
        <taxon>Amphisphaeriales</taxon>
        <taxon>Apiosporaceae</taxon>
        <taxon>Neoarthrinium</taxon>
    </lineage>
</organism>
<evidence type="ECO:0000256" key="6">
    <source>
        <dbReference type="ARBA" id="ARBA00023033"/>
    </source>
</evidence>
<evidence type="ECO:0000256" key="3">
    <source>
        <dbReference type="ARBA" id="ARBA00022617"/>
    </source>
</evidence>
<dbReference type="PRINTS" id="PR00465">
    <property type="entry name" value="EP450IV"/>
</dbReference>
<keyword evidence="8" id="KW-0560">Oxidoreductase</keyword>
<name>A0A9P9WI40_9PEZI</name>
<feature type="binding site" description="axial binding residue" evidence="7">
    <location>
        <position position="317"/>
    </location>
    <ligand>
        <name>heme</name>
        <dbReference type="ChEBI" id="CHEBI:30413"/>
    </ligand>
    <ligandPart>
        <name>Fe</name>
        <dbReference type="ChEBI" id="CHEBI:18248"/>
    </ligandPart>
</feature>
<evidence type="ECO:0000256" key="7">
    <source>
        <dbReference type="PIRSR" id="PIRSR602403-1"/>
    </source>
</evidence>
<evidence type="ECO:0000256" key="4">
    <source>
        <dbReference type="ARBA" id="ARBA00022723"/>
    </source>
</evidence>
<dbReference type="PROSITE" id="PS00086">
    <property type="entry name" value="CYTOCHROME_P450"/>
    <property type="match status" value="1"/>
</dbReference>
<protein>
    <recommendedName>
        <fullName evidence="11">Cytochrome P450</fullName>
    </recommendedName>
</protein>
<dbReference type="InterPro" id="IPR017972">
    <property type="entry name" value="Cyt_P450_CS"/>
</dbReference>
<evidence type="ECO:0000256" key="2">
    <source>
        <dbReference type="ARBA" id="ARBA00010617"/>
    </source>
</evidence>
<evidence type="ECO:0000256" key="8">
    <source>
        <dbReference type="RuleBase" id="RU000461"/>
    </source>
</evidence>
<accession>A0A9P9WI40</accession>
<keyword evidence="4 7" id="KW-0479">Metal-binding</keyword>
<dbReference type="EMBL" id="JAFIMR010000023">
    <property type="protein sequence ID" value="KAI1864624.1"/>
    <property type="molecule type" value="Genomic_DNA"/>
</dbReference>
<dbReference type="InterPro" id="IPR001128">
    <property type="entry name" value="Cyt_P450"/>
</dbReference>
<evidence type="ECO:0000256" key="5">
    <source>
        <dbReference type="ARBA" id="ARBA00023004"/>
    </source>
</evidence>
<dbReference type="PANTHER" id="PTHR24305:SF166">
    <property type="entry name" value="CYTOCHROME P450 12A4, MITOCHONDRIAL-RELATED"/>
    <property type="match status" value="1"/>
</dbReference>
<dbReference type="PANTHER" id="PTHR24305">
    <property type="entry name" value="CYTOCHROME P450"/>
    <property type="match status" value="1"/>
</dbReference>
<dbReference type="SUPFAM" id="SSF48264">
    <property type="entry name" value="Cytochrome P450"/>
    <property type="match status" value="1"/>
</dbReference>
<dbReference type="GO" id="GO:0016705">
    <property type="term" value="F:oxidoreductase activity, acting on paired donors, with incorporation or reduction of molecular oxygen"/>
    <property type="evidence" value="ECO:0007669"/>
    <property type="project" value="InterPro"/>
</dbReference>
<dbReference type="AlphaFoldDB" id="A0A9P9WI40"/>
<comment type="cofactor">
    <cofactor evidence="1 7">
        <name>heme</name>
        <dbReference type="ChEBI" id="CHEBI:30413"/>
    </cofactor>
</comment>